<evidence type="ECO:0000259" key="9">
    <source>
        <dbReference type="PROSITE" id="PS50928"/>
    </source>
</evidence>
<keyword evidence="2 7" id="KW-0813">Transport</keyword>
<organism evidence="10 11">
    <name type="scientific">Pseudonocardia asaccharolytica DSM 44247 = NBRC 16224</name>
    <dbReference type="NCBI Taxonomy" id="1123024"/>
    <lineage>
        <taxon>Bacteria</taxon>
        <taxon>Bacillati</taxon>
        <taxon>Actinomycetota</taxon>
        <taxon>Actinomycetes</taxon>
        <taxon>Pseudonocardiales</taxon>
        <taxon>Pseudonocardiaceae</taxon>
        <taxon>Pseudonocardia</taxon>
    </lineage>
</organism>
<accession>A0A511D1Q6</accession>
<gene>
    <name evidence="10" type="ORF">PA7_25590</name>
</gene>
<name>A0A511D1Q6_9PSEU</name>
<reference evidence="10 11" key="1">
    <citation type="submission" date="2019-07" db="EMBL/GenBank/DDBJ databases">
        <title>Whole genome shotgun sequence of Pseudonocardia asaccharolytica NBRC 16224.</title>
        <authorList>
            <person name="Hosoyama A."/>
            <person name="Uohara A."/>
            <person name="Ohji S."/>
            <person name="Ichikawa N."/>
        </authorList>
    </citation>
    <scope>NUCLEOTIDE SEQUENCE [LARGE SCALE GENOMIC DNA]</scope>
    <source>
        <strain evidence="10 11">NBRC 16224</strain>
    </source>
</reference>
<keyword evidence="6 7" id="KW-0472">Membrane</keyword>
<dbReference type="GO" id="GO:0055085">
    <property type="term" value="P:transmembrane transport"/>
    <property type="evidence" value="ECO:0007669"/>
    <property type="project" value="InterPro"/>
</dbReference>
<feature type="transmembrane region" description="Helical" evidence="7">
    <location>
        <begin position="111"/>
        <end position="137"/>
    </location>
</feature>
<dbReference type="PANTHER" id="PTHR43386:SF23">
    <property type="entry name" value="ABC TRANSPORTER"/>
    <property type="match status" value="1"/>
</dbReference>
<dbReference type="PANTHER" id="PTHR43386">
    <property type="entry name" value="OLIGOPEPTIDE TRANSPORT SYSTEM PERMEASE PROTEIN APPC"/>
    <property type="match status" value="1"/>
</dbReference>
<dbReference type="GO" id="GO:0005886">
    <property type="term" value="C:plasma membrane"/>
    <property type="evidence" value="ECO:0007669"/>
    <property type="project" value="UniProtKB-SubCell"/>
</dbReference>
<keyword evidence="4 7" id="KW-0812">Transmembrane</keyword>
<evidence type="ECO:0000313" key="11">
    <source>
        <dbReference type="Proteomes" id="UP000321328"/>
    </source>
</evidence>
<feature type="transmembrane region" description="Helical" evidence="7">
    <location>
        <begin position="278"/>
        <end position="302"/>
    </location>
</feature>
<evidence type="ECO:0000256" key="8">
    <source>
        <dbReference type="SAM" id="MobiDB-lite"/>
    </source>
</evidence>
<keyword evidence="3" id="KW-1003">Cell membrane</keyword>
<comment type="similarity">
    <text evidence="7">Belongs to the binding-protein-dependent transport system permease family.</text>
</comment>
<comment type="subcellular location">
    <subcellularLocation>
        <location evidence="1 7">Cell membrane</location>
        <topology evidence="1 7">Multi-pass membrane protein</topology>
    </subcellularLocation>
</comment>
<evidence type="ECO:0000256" key="6">
    <source>
        <dbReference type="ARBA" id="ARBA00023136"/>
    </source>
</evidence>
<evidence type="ECO:0000256" key="4">
    <source>
        <dbReference type="ARBA" id="ARBA00022692"/>
    </source>
</evidence>
<evidence type="ECO:0000256" key="7">
    <source>
        <dbReference type="RuleBase" id="RU363032"/>
    </source>
</evidence>
<dbReference type="CDD" id="cd06261">
    <property type="entry name" value="TM_PBP2"/>
    <property type="match status" value="1"/>
</dbReference>
<dbReference type="InterPro" id="IPR035906">
    <property type="entry name" value="MetI-like_sf"/>
</dbReference>
<dbReference type="Proteomes" id="UP000321328">
    <property type="component" value="Unassembled WGS sequence"/>
</dbReference>
<keyword evidence="5 7" id="KW-1133">Transmembrane helix</keyword>
<dbReference type="EMBL" id="BJVI01000024">
    <property type="protein sequence ID" value="GEL18722.1"/>
    <property type="molecule type" value="Genomic_DNA"/>
</dbReference>
<dbReference type="Gene3D" id="1.10.3720.10">
    <property type="entry name" value="MetI-like"/>
    <property type="match status" value="1"/>
</dbReference>
<dbReference type="OrthoDB" id="6637947at2"/>
<dbReference type="PROSITE" id="PS50928">
    <property type="entry name" value="ABC_TM1"/>
    <property type="match status" value="1"/>
</dbReference>
<dbReference type="SUPFAM" id="SSF161098">
    <property type="entry name" value="MetI-like"/>
    <property type="match status" value="1"/>
</dbReference>
<feature type="transmembrane region" description="Helical" evidence="7">
    <location>
        <begin position="49"/>
        <end position="69"/>
    </location>
</feature>
<feature type="domain" description="ABC transmembrane type-1" evidence="9">
    <location>
        <begin position="109"/>
        <end position="299"/>
    </location>
</feature>
<feature type="region of interest" description="Disordered" evidence="8">
    <location>
        <begin position="1"/>
        <end position="42"/>
    </location>
</feature>
<dbReference type="InterPro" id="IPR050366">
    <property type="entry name" value="BP-dependent_transpt_permease"/>
</dbReference>
<protein>
    <submittedName>
        <fullName evidence="10">ABC transporter permease</fullName>
    </submittedName>
</protein>
<evidence type="ECO:0000256" key="2">
    <source>
        <dbReference type="ARBA" id="ARBA00022448"/>
    </source>
</evidence>
<sequence length="316" mass="32829">MAELLADPTAGTRPVDGTRSPAPRWRPAARARAGTPRGRATGGRARARLLAGGGLLAALALAAVLVPWLGGLDPRAVDYGAIRLPPSPAHPFGTDAQGRDLLLRSFAGLRVSLLVAAVCAVVSTVLGAAVGAASGVLGGWPDRLLMRVVDTVNSVPHLLLGIVIVALYRGSVLAVIASIALTHWTGVARIVRSEVLSLRDRPFIDAAISGGASRGRVLRRHLLPAIVPQAALSTVLLLPHAVWHETALSFLGLGLPPHLASIGNILGEGRAAVLLGSWWIVAFPAVLLVAAALAVAGVAAWWRDRTLPRRRSELGL</sequence>
<dbReference type="InterPro" id="IPR000515">
    <property type="entry name" value="MetI-like"/>
</dbReference>
<dbReference type="STRING" id="1123024.GCA_000423625_04098"/>
<proteinExistence type="inferred from homology"/>
<evidence type="ECO:0000313" key="10">
    <source>
        <dbReference type="EMBL" id="GEL18722.1"/>
    </source>
</evidence>
<dbReference type="Pfam" id="PF00528">
    <property type="entry name" value="BPD_transp_1"/>
    <property type="match status" value="1"/>
</dbReference>
<dbReference type="RefSeq" id="WP_084796302.1">
    <property type="nucleotide sequence ID" value="NZ_AUII01000026.1"/>
</dbReference>
<evidence type="ECO:0000256" key="3">
    <source>
        <dbReference type="ARBA" id="ARBA00022475"/>
    </source>
</evidence>
<evidence type="ECO:0000256" key="5">
    <source>
        <dbReference type="ARBA" id="ARBA00022989"/>
    </source>
</evidence>
<feature type="compositionally biased region" description="Low complexity" evidence="8">
    <location>
        <begin position="21"/>
        <end position="42"/>
    </location>
</feature>
<evidence type="ECO:0000256" key="1">
    <source>
        <dbReference type="ARBA" id="ARBA00004651"/>
    </source>
</evidence>
<keyword evidence="11" id="KW-1185">Reference proteome</keyword>
<dbReference type="AlphaFoldDB" id="A0A511D1Q6"/>
<feature type="transmembrane region" description="Helical" evidence="7">
    <location>
        <begin position="222"/>
        <end position="243"/>
    </location>
</feature>
<comment type="caution">
    <text evidence="10">The sequence shown here is derived from an EMBL/GenBank/DDBJ whole genome shotgun (WGS) entry which is preliminary data.</text>
</comment>